<evidence type="ECO:0000256" key="3">
    <source>
        <dbReference type="ARBA" id="ARBA00022691"/>
    </source>
</evidence>
<dbReference type="InterPro" id="IPR001737">
    <property type="entry name" value="KsgA/Erm"/>
</dbReference>
<dbReference type="GO" id="GO:0000179">
    <property type="term" value="F:rRNA (adenine-N6,N6-)-dimethyltransferase activity"/>
    <property type="evidence" value="ECO:0007669"/>
    <property type="project" value="UniProtKB-UniRule"/>
</dbReference>
<dbReference type="PROSITE" id="PS01131">
    <property type="entry name" value="RRNA_A_DIMETH"/>
    <property type="match status" value="1"/>
</dbReference>
<keyword evidence="8" id="KW-1185">Reference proteome</keyword>
<dbReference type="STRING" id="1642647.PSM36_1528"/>
<feature type="binding site" evidence="5">
    <location>
        <position position="16"/>
    </location>
    <ligand>
        <name>S-adenosyl-L-methionine</name>
        <dbReference type="ChEBI" id="CHEBI:59789"/>
    </ligand>
</feature>
<dbReference type="InterPro" id="IPR029063">
    <property type="entry name" value="SAM-dependent_MTases_sf"/>
</dbReference>
<dbReference type="RefSeq" id="WP_076930353.1">
    <property type="nucleotide sequence ID" value="NZ_LT605205.1"/>
</dbReference>
<feature type="binding site" evidence="5">
    <location>
        <position position="41"/>
    </location>
    <ligand>
        <name>S-adenosyl-L-methionine</name>
        <dbReference type="ChEBI" id="CHEBI:59789"/>
    </ligand>
</feature>
<dbReference type="GO" id="GO:0005829">
    <property type="term" value="C:cytosol"/>
    <property type="evidence" value="ECO:0007669"/>
    <property type="project" value="TreeGrafter"/>
</dbReference>
<evidence type="ECO:0000256" key="5">
    <source>
        <dbReference type="PROSITE-ProRule" id="PRU01026"/>
    </source>
</evidence>
<evidence type="ECO:0000259" key="6">
    <source>
        <dbReference type="SMART" id="SM00650"/>
    </source>
</evidence>
<dbReference type="SMART" id="SM00650">
    <property type="entry name" value="rADc"/>
    <property type="match status" value="1"/>
</dbReference>
<dbReference type="InterPro" id="IPR023165">
    <property type="entry name" value="rRNA_Ade_diMease-like_C"/>
</dbReference>
<feature type="domain" description="Ribosomal RNA adenine methylase transferase N-terminal" evidence="6">
    <location>
        <begin position="21"/>
        <end position="186"/>
    </location>
</feature>
<dbReference type="EMBL" id="LT605205">
    <property type="protein sequence ID" value="SCD20348.1"/>
    <property type="molecule type" value="Genomic_DNA"/>
</dbReference>
<dbReference type="EC" id="2.1.1.-" evidence="7"/>
<feature type="binding site" evidence="5">
    <location>
        <position position="62"/>
    </location>
    <ligand>
        <name>S-adenosyl-L-methionine</name>
        <dbReference type="ChEBI" id="CHEBI:59789"/>
    </ligand>
</feature>
<evidence type="ECO:0000256" key="4">
    <source>
        <dbReference type="ARBA" id="ARBA00022884"/>
    </source>
</evidence>
<dbReference type="GO" id="GO:0003723">
    <property type="term" value="F:RNA binding"/>
    <property type="evidence" value="ECO:0007669"/>
    <property type="project" value="UniProtKB-UniRule"/>
</dbReference>
<keyword evidence="4 5" id="KW-0694">RNA-binding</keyword>
<dbReference type="PANTHER" id="PTHR11727:SF7">
    <property type="entry name" value="DIMETHYLADENOSINE TRANSFERASE-RELATED"/>
    <property type="match status" value="1"/>
</dbReference>
<evidence type="ECO:0000313" key="7">
    <source>
        <dbReference type="EMBL" id="SCD20348.1"/>
    </source>
</evidence>
<name>A0A1R3T4Y1_9BACT</name>
<evidence type="ECO:0000313" key="8">
    <source>
        <dbReference type="Proteomes" id="UP000187464"/>
    </source>
</evidence>
<gene>
    <name evidence="7" type="primary">ermF</name>
    <name evidence="7" type="ORF">PSM36_1528</name>
</gene>
<accession>A0A1R3T4Y1</accession>
<dbReference type="AlphaFoldDB" id="A0A1R3T4Y1"/>
<sequence>MNKNRVPVRFTGQHFIIDTQLIEDSIRLAEIQKNDLVLDIGAGRGFLTGHLVRYSGNVIAIESDPGLVAELRTRFAFNKNITVVNSDFRKFRIPQKQFKAVSNIPYGITSYILRSLMYNNTEFFEKGSLVIQLEAAQKLFRRRVFNPYVLFYHTFYDLELIYTVPPASFMPPPTVQSALVKISKKQSPRINIEMKEKYFDFLCFILRYPDLSVRTALKEIFRKRQIREFSHKYGLKLDDVVTLFLPEQLSDCFVEMLRVVPDKFHPEN</sequence>
<dbReference type="Proteomes" id="UP000187464">
    <property type="component" value="Chromosome I"/>
</dbReference>
<dbReference type="Pfam" id="PF00398">
    <property type="entry name" value="RrnaAD"/>
    <property type="match status" value="1"/>
</dbReference>
<feature type="binding site" evidence="5">
    <location>
        <position position="87"/>
    </location>
    <ligand>
        <name>S-adenosyl-L-methionine</name>
        <dbReference type="ChEBI" id="CHEBI:59789"/>
    </ligand>
</feature>
<reference evidence="7 8" key="1">
    <citation type="submission" date="2016-08" db="EMBL/GenBank/DDBJ databases">
        <authorList>
            <person name="Seilhamer J.J."/>
        </authorList>
    </citation>
    <scope>NUCLEOTIDE SEQUENCE [LARGE SCALE GENOMIC DNA]</scope>
    <source>
        <strain evidence="7">M3/6</strain>
    </source>
</reference>
<dbReference type="KEGG" id="psac:PSM36_1528"/>
<dbReference type="SUPFAM" id="SSF53335">
    <property type="entry name" value="S-adenosyl-L-methionine-dependent methyltransferases"/>
    <property type="match status" value="1"/>
</dbReference>
<evidence type="ECO:0000256" key="1">
    <source>
        <dbReference type="ARBA" id="ARBA00022603"/>
    </source>
</evidence>
<protein>
    <submittedName>
        <fullName evidence="7">rRNA adenine N-6-methyltransferase</fullName>
        <ecNumber evidence="7">2.1.1.-</ecNumber>
    </submittedName>
</protein>
<proteinExistence type="inferred from homology"/>
<dbReference type="Gene3D" id="1.10.8.100">
    <property type="entry name" value="Ribosomal RNA adenine dimethylase-like, domain 2"/>
    <property type="match status" value="1"/>
</dbReference>
<organism evidence="7 8">
    <name type="scientific">Proteiniphilum saccharofermentans</name>
    <dbReference type="NCBI Taxonomy" id="1642647"/>
    <lineage>
        <taxon>Bacteria</taxon>
        <taxon>Pseudomonadati</taxon>
        <taxon>Bacteroidota</taxon>
        <taxon>Bacteroidia</taxon>
        <taxon>Bacteroidales</taxon>
        <taxon>Dysgonomonadaceae</taxon>
        <taxon>Proteiniphilum</taxon>
    </lineage>
</organism>
<dbReference type="PROSITE" id="PS51689">
    <property type="entry name" value="SAM_RNA_A_N6_MT"/>
    <property type="match status" value="1"/>
</dbReference>
<feature type="binding site" evidence="5">
    <location>
        <position position="103"/>
    </location>
    <ligand>
        <name>S-adenosyl-L-methionine</name>
        <dbReference type="ChEBI" id="CHEBI:59789"/>
    </ligand>
</feature>
<keyword evidence="2 5" id="KW-0808">Transferase</keyword>
<keyword evidence="1 5" id="KW-0489">Methyltransferase</keyword>
<comment type="similarity">
    <text evidence="5">Belongs to the class I-like SAM-binding methyltransferase superfamily. rRNA adenine N(6)-methyltransferase family.</text>
</comment>
<dbReference type="NCBIfam" id="NF000499">
    <property type="entry name" value="Erm23S_rRNA_broad"/>
    <property type="match status" value="1"/>
</dbReference>
<dbReference type="InterPro" id="IPR020598">
    <property type="entry name" value="rRNA_Ade_methylase_Trfase_N"/>
</dbReference>
<dbReference type="PANTHER" id="PTHR11727">
    <property type="entry name" value="DIMETHYLADENOSINE TRANSFERASE"/>
    <property type="match status" value="1"/>
</dbReference>
<keyword evidence="3 5" id="KW-0949">S-adenosyl-L-methionine</keyword>
<dbReference type="Gene3D" id="3.40.50.150">
    <property type="entry name" value="Vaccinia Virus protein VP39"/>
    <property type="match status" value="1"/>
</dbReference>
<dbReference type="InterPro" id="IPR020596">
    <property type="entry name" value="rRNA_Ade_Mease_Trfase_CS"/>
</dbReference>
<dbReference type="CDD" id="cd02440">
    <property type="entry name" value="AdoMet_MTases"/>
    <property type="match status" value="1"/>
</dbReference>
<evidence type="ECO:0000256" key="2">
    <source>
        <dbReference type="ARBA" id="ARBA00022679"/>
    </source>
</evidence>
<feature type="binding site" evidence="5">
    <location>
        <position position="14"/>
    </location>
    <ligand>
        <name>S-adenosyl-L-methionine</name>
        <dbReference type="ChEBI" id="CHEBI:59789"/>
    </ligand>
</feature>